<protein>
    <submittedName>
        <fullName evidence="5">Protein-export chaperone SecB</fullName>
    </submittedName>
</protein>
<keyword evidence="2" id="KW-0813">Transport</keyword>
<dbReference type="InterPro" id="IPR003708">
    <property type="entry name" value="SecB"/>
</dbReference>
<evidence type="ECO:0000313" key="5">
    <source>
        <dbReference type="EMBL" id="TKC01418.1"/>
    </source>
</evidence>
<evidence type="ECO:0000256" key="4">
    <source>
        <dbReference type="ARBA" id="ARBA00023010"/>
    </source>
</evidence>
<dbReference type="GO" id="GO:0015031">
    <property type="term" value="P:protein transport"/>
    <property type="evidence" value="ECO:0007669"/>
    <property type="project" value="UniProtKB-KW"/>
</dbReference>
<evidence type="ECO:0000256" key="2">
    <source>
        <dbReference type="ARBA" id="ARBA00022448"/>
    </source>
</evidence>
<name>A0A4U1C5Z5_9SPHI</name>
<organism evidence="5 6">
    <name type="scientific">Pedobacter cryotolerans</name>
    <dbReference type="NCBI Taxonomy" id="2571270"/>
    <lineage>
        <taxon>Bacteria</taxon>
        <taxon>Pseudomonadati</taxon>
        <taxon>Bacteroidota</taxon>
        <taxon>Sphingobacteriia</taxon>
        <taxon>Sphingobacteriales</taxon>
        <taxon>Sphingobacteriaceae</taxon>
        <taxon>Pedobacter</taxon>
    </lineage>
</organism>
<comment type="similarity">
    <text evidence="1">Belongs to the SecB family.</text>
</comment>
<evidence type="ECO:0000256" key="3">
    <source>
        <dbReference type="ARBA" id="ARBA00022927"/>
    </source>
</evidence>
<evidence type="ECO:0000313" key="6">
    <source>
        <dbReference type="Proteomes" id="UP000310477"/>
    </source>
</evidence>
<proteinExistence type="inferred from homology"/>
<dbReference type="Pfam" id="PF02556">
    <property type="entry name" value="SecB"/>
    <property type="match status" value="1"/>
</dbReference>
<keyword evidence="4" id="KW-0811">Translocation</keyword>
<dbReference type="EMBL" id="SWBO01000004">
    <property type="protein sequence ID" value="TKC01418.1"/>
    <property type="molecule type" value="Genomic_DNA"/>
</dbReference>
<dbReference type="SUPFAM" id="SSF54611">
    <property type="entry name" value="SecB-like"/>
    <property type="match status" value="1"/>
</dbReference>
<evidence type="ECO:0000256" key="1">
    <source>
        <dbReference type="ARBA" id="ARBA00009990"/>
    </source>
</evidence>
<sequence length="154" mass="17602">MKAKLSPLIWLNFALLKSEFDFIQPATISKKKLDPSTFFEKYVIDVDFSNNISDDGTFQTFTKIEINNEDEPEAGYKILVEGTGIFQIKSEVELPEGHIKNLQNYSAVNLLINRLRTHILQMTSLSVFGAYDLPPIDITDLFKQKNEQNRVGKD</sequence>
<accession>A0A4U1C5Z5</accession>
<keyword evidence="3" id="KW-0653">Protein transport</keyword>
<dbReference type="GO" id="GO:0051082">
    <property type="term" value="F:unfolded protein binding"/>
    <property type="evidence" value="ECO:0007669"/>
    <property type="project" value="InterPro"/>
</dbReference>
<dbReference type="GO" id="GO:0051262">
    <property type="term" value="P:protein tetramerization"/>
    <property type="evidence" value="ECO:0007669"/>
    <property type="project" value="InterPro"/>
</dbReference>
<reference evidence="5 6" key="1">
    <citation type="submission" date="2019-04" db="EMBL/GenBank/DDBJ databases">
        <title>Pedobacter sp. AR-2-6 sp. nov., isolated from Arctic soil.</title>
        <authorList>
            <person name="Dahal R.H."/>
            <person name="Kim D.-U."/>
        </authorList>
    </citation>
    <scope>NUCLEOTIDE SEQUENCE [LARGE SCALE GENOMIC DNA]</scope>
    <source>
        <strain evidence="5 6">AR-2-6</strain>
    </source>
</reference>
<dbReference type="OrthoDB" id="824454at2"/>
<keyword evidence="6" id="KW-1185">Reference proteome</keyword>
<dbReference type="InterPro" id="IPR035958">
    <property type="entry name" value="SecB-like_sf"/>
</dbReference>
<dbReference type="RefSeq" id="WP_136876786.1">
    <property type="nucleotide sequence ID" value="NZ_SWBO01000004.1"/>
</dbReference>
<dbReference type="Gene3D" id="3.10.420.10">
    <property type="entry name" value="SecB-like"/>
    <property type="match status" value="1"/>
</dbReference>
<dbReference type="Proteomes" id="UP000310477">
    <property type="component" value="Unassembled WGS sequence"/>
</dbReference>
<dbReference type="AlphaFoldDB" id="A0A4U1C5Z5"/>
<comment type="caution">
    <text evidence="5">The sequence shown here is derived from an EMBL/GenBank/DDBJ whole genome shotgun (WGS) entry which is preliminary data.</text>
</comment>
<gene>
    <name evidence="5" type="ORF">FA045_09285</name>
</gene>